<dbReference type="PANTHER" id="PTHR45846:SF1">
    <property type="entry name" value="TRNA-DIHYDROURIDINE(47) SYNTHASE [NAD(P)(+)]-LIKE"/>
    <property type="match status" value="1"/>
</dbReference>
<evidence type="ECO:0008006" key="3">
    <source>
        <dbReference type="Google" id="ProtNLM"/>
    </source>
</evidence>
<name>A0A2G9TNU3_TELCI</name>
<sequence>RLEEYPIGGIMIGRGALIKPWIFTEIDERRTWDISASERLDLMKQFVNYGLDHWGSDDAGVERTRRFLLEWLSFQCRIVGQTDTDGVVMMHIQGDRPNQAQQEGGLVNGEVDDDLQAAPGIEVRGEIRVLAQTLAAQTTNFSIMEALPRFITSLYIEKIFGTSEYLFQVKKLLNAVCDYESQWGK</sequence>
<dbReference type="OrthoDB" id="259935at2759"/>
<dbReference type="GO" id="GO:0017150">
    <property type="term" value="F:tRNA dihydrouridine synthase activity"/>
    <property type="evidence" value="ECO:0007669"/>
    <property type="project" value="TreeGrafter"/>
</dbReference>
<dbReference type="EMBL" id="KZ357495">
    <property type="protein sequence ID" value="PIO59568.1"/>
    <property type="molecule type" value="Genomic_DNA"/>
</dbReference>
<keyword evidence="2" id="KW-1185">Reference proteome</keyword>
<protein>
    <recommendedName>
        <fullName evidence="3">DUS-like FMN-binding domain-containing protein</fullName>
    </recommendedName>
</protein>
<reference evidence="1 2" key="1">
    <citation type="submission" date="2015-09" db="EMBL/GenBank/DDBJ databases">
        <title>Draft genome of the parasitic nematode Teladorsagia circumcincta isolate WARC Sus (inbred).</title>
        <authorList>
            <person name="Mitreva M."/>
        </authorList>
    </citation>
    <scope>NUCLEOTIDE SEQUENCE [LARGE SCALE GENOMIC DNA]</scope>
    <source>
        <strain evidence="1 2">S</strain>
    </source>
</reference>
<feature type="non-terminal residue" evidence="1">
    <location>
        <position position="1"/>
    </location>
</feature>
<proteinExistence type="predicted"/>
<feature type="non-terminal residue" evidence="1">
    <location>
        <position position="185"/>
    </location>
</feature>
<evidence type="ECO:0000313" key="2">
    <source>
        <dbReference type="Proteomes" id="UP000230423"/>
    </source>
</evidence>
<organism evidence="1 2">
    <name type="scientific">Teladorsagia circumcincta</name>
    <name type="common">Brown stomach worm</name>
    <name type="synonym">Ostertagia circumcincta</name>
    <dbReference type="NCBI Taxonomy" id="45464"/>
    <lineage>
        <taxon>Eukaryota</taxon>
        <taxon>Metazoa</taxon>
        <taxon>Ecdysozoa</taxon>
        <taxon>Nematoda</taxon>
        <taxon>Chromadorea</taxon>
        <taxon>Rhabditida</taxon>
        <taxon>Rhabditina</taxon>
        <taxon>Rhabditomorpha</taxon>
        <taxon>Strongyloidea</taxon>
        <taxon>Trichostrongylidae</taxon>
        <taxon>Teladorsagia</taxon>
    </lineage>
</organism>
<dbReference type="SUPFAM" id="SSF51395">
    <property type="entry name" value="FMN-linked oxidoreductases"/>
    <property type="match status" value="1"/>
</dbReference>
<dbReference type="Proteomes" id="UP000230423">
    <property type="component" value="Unassembled WGS sequence"/>
</dbReference>
<dbReference type="GO" id="GO:0003723">
    <property type="term" value="F:RNA binding"/>
    <property type="evidence" value="ECO:0007669"/>
    <property type="project" value="TreeGrafter"/>
</dbReference>
<gene>
    <name evidence="1" type="ORF">TELCIR_18967</name>
</gene>
<dbReference type="PANTHER" id="PTHR45846">
    <property type="entry name" value="TRNA-DIHYDROURIDINE(47) SYNTHASE [NAD(P)(+)]-LIKE"/>
    <property type="match status" value="1"/>
</dbReference>
<accession>A0A2G9TNU3</accession>
<evidence type="ECO:0000313" key="1">
    <source>
        <dbReference type="EMBL" id="PIO59568.1"/>
    </source>
</evidence>
<dbReference type="AlphaFoldDB" id="A0A2G9TNU3"/>